<keyword evidence="3" id="KW-0998">Cell outer membrane</keyword>
<dbReference type="Gene3D" id="2.40.170.20">
    <property type="entry name" value="TonB-dependent receptor, beta-barrel domain"/>
    <property type="match status" value="1"/>
</dbReference>
<evidence type="ECO:0000256" key="4">
    <source>
        <dbReference type="SAM" id="MobiDB-lite"/>
    </source>
</evidence>
<keyword evidence="2" id="KW-0472">Membrane</keyword>
<comment type="caution">
    <text evidence="6">The sequence shown here is derived from an EMBL/GenBank/DDBJ whole genome shotgun (WGS) entry which is preliminary data.</text>
</comment>
<organism evidence="6 7">
    <name type="scientific">Nannocystis bainbridge</name>
    <dbReference type="NCBI Taxonomy" id="2995303"/>
    <lineage>
        <taxon>Bacteria</taxon>
        <taxon>Pseudomonadati</taxon>
        <taxon>Myxococcota</taxon>
        <taxon>Polyangia</taxon>
        <taxon>Nannocystales</taxon>
        <taxon>Nannocystaceae</taxon>
        <taxon>Nannocystis</taxon>
    </lineage>
</organism>
<evidence type="ECO:0000256" key="5">
    <source>
        <dbReference type="SAM" id="SignalP"/>
    </source>
</evidence>
<evidence type="ECO:0000256" key="2">
    <source>
        <dbReference type="ARBA" id="ARBA00023136"/>
    </source>
</evidence>
<evidence type="ECO:0000313" key="7">
    <source>
        <dbReference type="Proteomes" id="UP001221686"/>
    </source>
</evidence>
<evidence type="ECO:0000256" key="3">
    <source>
        <dbReference type="ARBA" id="ARBA00023237"/>
    </source>
</evidence>
<gene>
    <name evidence="6" type="ORF">POL25_11585</name>
</gene>
<evidence type="ECO:0000313" key="6">
    <source>
        <dbReference type="EMBL" id="MDC0717540.1"/>
    </source>
</evidence>
<dbReference type="InterPro" id="IPR036942">
    <property type="entry name" value="Beta-barrel_TonB_sf"/>
</dbReference>
<protein>
    <submittedName>
        <fullName evidence="6">TonB-dependent receptor</fullName>
    </submittedName>
</protein>
<sequence length="782" mass="85383">MIAAALLVVLAAAPAAASATPAPAERAARTTVQGSLRSAGERTPVVGAKVFATARRGPAWTREAVSGEDGRFILTDLPAPDFILTVVAAEHQRLEQPTTAPFWRRRKPPVIYLQPVGTGSYRTIVQQERTARPSPFSARLSPDEIQGLPGSQGDPLRALQNLPGVARAPGGLGLLVLRGATPNQSQVFFGEHPLPRAFHVPGLASVVQTGVLQDLQYVPGNFSTHYGNAVGGVVTMTPRVGRRDGLHGHAKLDITSAGALVEGALGKGSFLMAAQRGYLDLVLKALPSDVRGEQFIRPRYNDYQLIFDHPVGQGATLTARVLGATDTIEYPDTTYSAGSNFALRAGFHRFDLAYRKRHGTWDFLLAPAARLDRTVYESSQLYRRRSDVVGLLRAELTARPSRRFHVTLGVDTQVDRFITRMRLAEPSTGGPAAPPGDETPDTANRGVVSTSGLYVSSMIGGGRFTLFPGVRVNAFTAPDSAAFAVDPRVLARVVAHERVILQFGAGLYSQASQRKIEQTSGFISNSQNPYGGTTSIAGFGPLVLPGALRYLDARLEFDPRGRVGAARAVQLSANVHVDITRTLTFDSTVFYRRVRDNLPLLLDSPSLPDAGTQTWGIEAMLRHDLTARLFGWVAYTFMVSKLGYATWDVVRPNLPADFDQRHNLVLLLGYKLPRRWSIAGRFRVVTGLPYTPRVGAQLEQGQWTRPLDGPVNSARLPVFHQLDIRIDRTWVYKRSMVAAYLDVQNLYNRQNPEGVLYNYDYSDQRAVVGVPILPVLGVRVTY</sequence>
<keyword evidence="6" id="KW-0675">Receptor</keyword>
<keyword evidence="7" id="KW-1185">Reference proteome</keyword>
<feature type="signal peptide" evidence="5">
    <location>
        <begin position="1"/>
        <end position="19"/>
    </location>
</feature>
<reference evidence="6 7" key="1">
    <citation type="submission" date="2022-11" db="EMBL/GenBank/DDBJ databases">
        <title>Minimal conservation of predation-associated metabolite biosynthetic gene clusters underscores biosynthetic potential of Myxococcota including descriptions for ten novel species: Archangium lansinium sp. nov., Myxococcus landrumus sp. nov., Nannocystis bai.</title>
        <authorList>
            <person name="Ahearne A."/>
            <person name="Stevens C."/>
            <person name="Dowd S."/>
        </authorList>
    </citation>
    <scope>NUCLEOTIDE SEQUENCE [LARGE SCALE GENOMIC DNA]</scope>
    <source>
        <strain evidence="6 7">BB15-2</strain>
    </source>
</reference>
<feature type="region of interest" description="Disordered" evidence="4">
    <location>
        <begin position="425"/>
        <end position="445"/>
    </location>
</feature>
<accession>A0ABT5DVD0</accession>
<feature type="chain" id="PRO_5045250045" evidence="5">
    <location>
        <begin position="20"/>
        <end position="782"/>
    </location>
</feature>
<comment type="subcellular location">
    <subcellularLocation>
        <location evidence="1">Cell outer membrane</location>
    </subcellularLocation>
</comment>
<dbReference type="SUPFAM" id="SSF56935">
    <property type="entry name" value="Porins"/>
    <property type="match status" value="1"/>
</dbReference>
<keyword evidence="5" id="KW-0732">Signal</keyword>
<proteinExistence type="predicted"/>
<dbReference type="Proteomes" id="UP001221686">
    <property type="component" value="Unassembled WGS sequence"/>
</dbReference>
<dbReference type="RefSeq" id="WP_272086024.1">
    <property type="nucleotide sequence ID" value="NZ_JAQNDL010000001.1"/>
</dbReference>
<dbReference type="EMBL" id="JAQNDL010000001">
    <property type="protein sequence ID" value="MDC0717540.1"/>
    <property type="molecule type" value="Genomic_DNA"/>
</dbReference>
<evidence type="ECO:0000256" key="1">
    <source>
        <dbReference type="ARBA" id="ARBA00004442"/>
    </source>
</evidence>
<name>A0ABT5DVD0_9BACT</name>